<accession>G7YHA9</accession>
<reference key="2">
    <citation type="submission" date="2011-10" db="EMBL/GenBank/DDBJ databases">
        <title>The genome and transcriptome sequence of Clonorchis sinensis provide insights into the carcinogenic liver fluke.</title>
        <authorList>
            <person name="Wang X."/>
            <person name="Huang Y."/>
            <person name="Chen W."/>
            <person name="Liu H."/>
            <person name="Guo L."/>
            <person name="Chen Y."/>
            <person name="Luo F."/>
            <person name="Zhou W."/>
            <person name="Sun J."/>
            <person name="Mao Q."/>
            <person name="Liang P."/>
            <person name="Zhou C."/>
            <person name="Tian Y."/>
            <person name="Men J."/>
            <person name="Lv X."/>
            <person name="Huang L."/>
            <person name="Zhou J."/>
            <person name="Hu Y."/>
            <person name="Li R."/>
            <person name="Zhang F."/>
            <person name="Lei H."/>
            <person name="Li X."/>
            <person name="Hu X."/>
            <person name="Liang C."/>
            <person name="Xu J."/>
            <person name="Wu Z."/>
            <person name="Yu X."/>
        </authorList>
    </citation>
    <scope>NUCLEOTIDE SEQUENCE</scope>
    <source>
        <strain>Henan</strain>
    </source>
</reference>
<evidence type="ECO:0000256" key="1">
    <source>
        <dbReference type="SAM" id="MobiDB-lite"/>
    </source>
</evidence>
<sequence>MGRAAYGYKATQPALNRFESARKTKWPSNESAASETSVVSQVSENVIMDGCLRQTGCLISQSLLKRLGESVNKHFNTISAASEGVELRSVQPEPAAVVGQGSLPGLEEVSRQHLLSDHFVEGMQPALLTQLRLSKSTGQLCGASGAATTCDGKRELCLIDTEAGASLRRRGNEAECKQCSQAMRAVGGYHLKTDGFSMHSMRLANRSVQHEFLISVDIEQIFSKAQNACDNTHLETEADSRVPPAETHRMHQDVRLTSVESPLARDEK</sequence>
<organism evidence="2 3">
    <name type="scientific">Clonorchis sinensis</name>
    <name type="common">Chinese liver fluke</name>
    <dbReference type="NCBI Taxonomy" id="79923"/>
    <lineage>
        <taxon>Eukaryota</taxon>
        <taxon>Metazoa</taxon>
        <taxon>Spiralia</taxon>
        <taxon>Lophotrochozoa</taxon>
        <taxon>Platyhelminthes</taxon>
        <taxon>Trematoda</taxon>
        <taxon>Digenea</taxon>
        <taxon>Opisthorchiida</taxon>
        <taxon>Opisthorchiata</taxon>
        <taxon>Opisthorchiidae</taxon>
        <taxon>Clonorchis</taxon>
    </lineage>
</organism>
<dbReference type="Proteomes" id="UP000008909">
    <property type="component" value="Unassembled WGS sequence"/>
</dbReference>
<evidence type="ECO:0000313" key="2">
    <source>
        <dbReference type="EMBL" id="GAA52342.1"/>
    </source>
</evidence>
<protein>
    <submittedName>
        <fullName evidence="2">Uncharacterized protein</fullName>
    </submittedName>
</protein>
<feature type="compositionally biased region" description="Basic and acidic residues" evidence="1">
    <location>
        <begin position="235"/>
        <end position="254"/>
    </location>
</feature>
<feature type="region of interest" description="Disordered" evidence="1">
    <location>
        <begin position="235"/>
        <end position="268"/>
    </location>
</feature>
<evidence type="ECO:0000313" key="3">
    <source>
        <dbReference type="Proteomes" id="UP000008909"/>
    </source>
</evidence>
<name>G7YHA9_CLOSI</name>
<keyword evidence="3" id="KW-1185">Reference proteome</keyword>
<proteinExistence type="predicted"/>
<reference evidence="2" key="1">
    <citation type="journal article" date="2011" name="Genome Biol.">
        <title>The draft genome of the carcinogenic human liver fluke Clonorchis sinensis.</title>
        <authorList>
            <person name="Wang X."/>
            <person name="Chen W."/>
            <person name="Huang Y."/>
            <person name="Sun J."/>
            <person name="Men J."/>
            <person name="Liu H."/>
            <person name="Luo F."/>
            <person name="Guo L."/>
            <person name="Lv X."/>
            <person name="Deng C."/>
            <person name="Zhou C."/>
            <person name="Fan Y."/>
            <person name="Li X."/>
            <person name="Huang L."/>
            <person name="Hu Y."/>
            <person name="Liang C."/>
            <person name="Hu X."/>
            <person name="Xu J."/>
            <person name="Yu X."/>
        </authorList>
    </citation>
    <scope>NUCLEOTIDE SEQUENCE [LARGE SCALE GENOMIC DNA]</scope>
    <source>
        <strain evidence="2">Henan</strain>
    </source>
</reference>
<gene>
    <name evidence="2" type="ORF">CLF_107873</name>
</gene>
<dbReference type="EMBL" id="DF143277">
    <property type="protein sequence ID" value="GAA52342.1"/>
    <property type="molecule type" value="Genomic_DNA"/>
</dbReference>
<dbReference type="AlphaFoldDB" id="G7YHA9"/>